<keyword evidence="1" id="KW-0723">Serine/threonine-protein kinase</keyword>
<keyword evidence="1" id="KW-0808">Transferase</keyword>
<gene>
    <name evidence="3" type="ORF">RB636_36895</name>
</gene>
<keyword evidence="3" id="KW-0547">Nucleotide-binding</keyword>
<protein>
    <submittedName>
        <fullName evidence="3">ATP-binding protein</fullName>
    </submittedName>
</protein>
<dbReference type="Gene3D" id="3.30.565.10">
    <property type="entry name" value="Histidine kinase-like ATPase, C-terminal domain"/>
    <property type="match status" value="1"/>
</dbReference>
<dbReference type="Pfam" id="PF13581">
    <property type="entry name" value="HATPase_c_2"/>
    <property type="match status" value="1"/>
</dbReference>
<dbReference type="RefSeq" id="WP_331789702.1">
    <property type="nucleotide sequence ID" value="NZ_JAVFKM010000031.1"/>
</dbReference>
<dbReference type="Proteomes" id="UP001348265">
    <property type="component" value="Unassembled WGS sequence"/>
</dbReference>
<keyword evidence="3" id="KW-0067">ATP-binding</keyword>
<dbReference type="CDD" id="cd16936">
    <property type="entry name" value="HATPase_RsbW-like"/>
    <property type="match status" value="1"/>
</dbReference>
<dbReference type="PANTHER" id="PTHR35526">
    <property type="entry name" value="ANTI-SIGMA-F FACTOR RSBW-RELATED"/>
    <property type="match status" value="1"/>
</dbReference>
<keyword evidence="4" id="KW-1185">Reference proteome</keyword>
<evidence type="ECO:0000259" key="2">
    <source>
        <dbReference type="Pfam" id="PF13581"/>
    </source>
</evidence>
<sequence length="146" mass="15957">MIELRRDHQPAYSTAAIAPSAVLTLPGDLQSARLARQFVREYIACHVPGASADHVDRVTLVVSELVTNSIRYGTEPGDSLRLALHADGDRMRVEVHDPVRRRPRARPASGVRTRGRGLLVLDALCPGTWGVDDIPFGKSVWAELTA</sequence>
<dbReference type="InterPro" id="IPR036890">
    <property type="entry name" value="HATPase_C_sf"/>
</dbReference>
<feature type="domain" description="Histidine kinase/HSP90-like ATPase" evidence="2">
    <location>
        <begin position="26"/>
        <end position="124"/>
    </location>
</feature>
<dbReference type="EMBL" id="JAVFKM010000031">
    <property type="protein sequence ID" value="MEF3118741.1"/>
    <property type="molecule type" value="Genomic_DNA"/>
</dbReference>
<dbReference type="InterPro" id="IPR050267">
    <property type="entry name" value="Anti-sigma-factor_SerPK"/>
</dbReference>
<comment type="caution">
    <text evidence="3">The sequence shown here is derived from an EMBL/GenBank/DDBJ whole genome shotgun (WGS) entry which is preliminary data.</text>
</comment>
<proteinExistence type="predicted"/>
<reference evidence="3 4" key="1">
    <citation type="submission" date="2023-08" db="EMBL/GenBank/DDBJ databases">
        <authorList>
            <person name="Sharma P."/>
            <person name="Verma V."/>
            <person name="Mohan M.K."/>
            <person name="Dubey A.K."/>
        </authorList>
    </citation>
    <scope>NUCLEOTIDE SEQUENCE [LARGE SCALE GENOMIC DNA]</scope>
    <source>
        <strain evidence="3 4">ADP4</strain>
    </source>
</reference>
<name>A0ABU7X4P6_9ACTN</name>
<keyword evidence="1" id="KW-0418">Kinase</keyword>
<evidence type="ECO:0000256" key="1">
    <source>
        <dbReference type="ARBA" id="ARBA00022527"/>
    </source>
</evidence>
<accession>A0ABU7X4P6</accession>
<organism evidence="3 4">
    <name type="scientific">Streptomyces chrestomyceticus</name>
    <dbReference type="NCBI Taxonomy" id="68185"/>
    <lineage>
        <taxon>Bacteria</taxon>
        <taxon>Bacillati</taxon>
        <taxon>Actinomycetota</taxon>
        <taxon>Actinomycetes</taxon>
        <taxon>Kitasatosporales</taxon>
        <taxon>Streptomycetaceae</taxon>
        <taxon>Streptomyces</taxon>
    </lineage>
</organism>
<dbReference type="SUPFAM" id="SSF55874">
    <property type="entry name" value="ATPase domain of HSP90 chaperone/DNA topoisomerase II/histidine kinase"/>
    <property type="match status" value="1"/>
</dbReference>
<dbReference type="InterPro" id="IPR003594">
    <property type="entry name" value="HATPase_dom"/>
</dbReference>
<evidence type="ECO:0000313" key="4">
    <source>
        <dbReference type="Proteomes" id="UP001348265"/>
    </source>
</evidence>
<dbReference type="GO" id="GO:0005524">
    <property type="term" value="F:ATP binding"/>
    <property type="evidence" value="ECO:0007669"/>
    <property type="project" value="UniProtKB-KW"/>
</dbReference>
<dbReference type="PANTHER" id="PTHR35526:SF3">
    <property type="entry name" value="ANTI-SIGMA-F FACTOR RSBW"/>
    <property type="match status" value="1"/>
</dbReference>
<evidence type="ECO:0000313" key="3">
    <source>
        <dbReference type="EMBL" id="MEF3118741.1"/>
    </source>
</evidence>